<gene>
    <name evidence="1" type="ORF">GCM10022281_13200</name>
</gene>
<proteinExistence type="predicted"/>
<sequence>MALAGAAFFATAASAEPTEADLSLGAEVRSFCKIDAPAGDVGEDGAIGLVAETCNMPGVYRVSASFTNLAAGTVRAGTERAAIGDDGVAIFTASGPRRLQRFWALEAARQVDRSQPVRVHLSVMPL</sequence>
<protein>
    <submittedName>
        <fullName evidence="1">Uncharacterized protein</fullName>
    </submittedName>
</protein>
<dbReference type="Proteomes" id="UP001424459">
    <property type="component" value="Unassembled WGS sequence"/>
</dbReference>
<keyword evidence="2" id="KW-1185">Reference proteome</keyword>
<comment type="caution">
    <text evidence="1">The sequence shown here is derived from an EMBL/GenBank/DDBJ whole genome shotgun (WGS) entry which is preliminary data.</text>
</comment>
<evidence type="ECO:0000313" key="1">
    <source>
        <dbReference type="EMBL" id="GAA4034440.1"/>
    </source>
</evidence>
<evidence type="ECO:0000313" key="2">
    <source>
        <dbReference type="Proteomes" id="UP001424459"/>
    </source>
</evidence>
<reference evidence="2" key="1">
    <citation type="journal article" date="2019" name="Int. J. Syst. Evol. Microbiol.">
        <title>The Global Catalogue of Microorganisms (GCM) 10K type strain sequencing project: providing services to taxonomists for standard genome sequencing and annotation.</title>
        <authorList>
            <consortium name="The Broad Institute Genomics Platform"/>
            <consortium name="The Broad Institute Genome Sequencing Center for Infectious Disease"/>
            <person name="Wu L."/>
            <person name="Ma J."/>
        </authorList>
    </citation>
    <scope>NUCLEOTIDE SEQUENCE [LARGE SCALE GENOMIC DNA]</scope>
    <source>
        <strain evidence="2">JCM 17564</strain>
    </source>
</reference>
<name>A0ABP7U1H8_9SPHN</name>
<organism evidence="1 2">
    <name type="scientific">Sphingomonas rosea</name>
    <dbReference type="NCBI Taxonomy" id="335605"/>
    <lineage>
        <taxon>Bacteria</taxon>
        <taxon>Pseudomonadati</taxon>
        <taxon>Pseudomonadota</taxon>
        <taxon>Alphaproteobacteria</taxon>
        <taxon>Sphingomonadales</taxon>
        <taxon>Sphingomonadaceae</taxon>
        <taxon>Sphingomonas</taxon>
    </lineage>
</organism>
<accession>A0ABP7U1H8</accession>
<dbReference type="EMBL" id="BAABBR010000001">
    <property type="protein sequence ID" value="GAA4034440.1"/>
    <property type="molecule type" value="Genomic_DNA"/>
</dbReference>